<reference evidence="7 8" key="1">
    <citation type="journal article" date="2018" name="Mol. Plant">
        <title>The genome of Artemisia annua provides insight into the evolution of Asteraceae family and artemisinin biosynthesis.</title>
        <authorList>
            <person name="Shen Q."/>
            <person name="Zhang L."/>
            <person name="Liao Z."/>
            <person name="Wang S."/>
            <person name="Yan T."/>
            <person name="Shi P."/>
            <person name="Liu M."/>
            <person name="Fu X."/>
            <person name="Pan Q."/>
            <person name="Wang Y."/>
            <person name="Lv Z."/>
            <person name="Lu X."/>
            <person name="Zhang F."/>
            <person name="Jiang W."/>
            <person name="Ma Y."/>
            <person name="Chen M."/>
            <person name="Hao X."/>
            <person name="Li L."/>
            <person name="Tang Y."/>
            <person name="Lv G."/>
            <person name="Zhou Y."/>
            <person name="Sun X."/>
            <person name="Brodelius P.E."/>
            <person name="Rose J.K.C."/>
            <person name="Tang K."/>
        </authorList>
    </citation>
    <scope>NUCLEOTIDE SEQUENCE [LARGE SCALE GENOMIC DNA]</scope>
    <source>
        <strain evidence="8">cv. Huhao1</strain>
        <tissue evidence="7">Leaf</tissue>
    </source>
</reference>
<dbReference type="GO" id="GO:0006508">
    <property type="term" value="P:proteolysis"/>
    <property type="evidence" value="ECO:0007669"/>
    <property type="project" value="UniProtKB-KW"/>
</dbReference>
<organism evidence="7 8">
    <name type="scientific">Artemisia annua</name>
    <name type="common">Sweet wormwood</name>
    <dbReference type="NCBI Taxonomy" id="35608"/>
    <lineage>
        <taxon>Eukaryota</taxon>
        <taxon>Viridiplantae</taxon>
        <taxon>Streptophyta</taxon>
        <taxon>Embryophyta</taxon>
        <taxon>Tracheophyta</taxon>
        <taxon>Spermatophyta</taxon>
        <taxon>Magnoliopsida</taxon>
        <taxon>eudicotyledons</taxon>
        <taxon>Gunneridae</taxon>
        <taxon>Pentapetalae</taxon>
        <taxon>asterids</taxon>
        <taxon>campanulids</taxon>
        <taxon>Asterales</taxon>
        <taxon>Asteraceae</taxon>
        <taxon>Asteroideae</taxon>
        <taxon>Anthemideae</taxon>
        <taxon>Artemisiinae</taxon>
        <taxon>Artemisia</taxon>
    </lineage>
</organism>
<dbReference type="PANTHER" id="PTHR11802:SF132">
    <property type="entry name" value="SERINE CARBOXYPEPTIDASE-LIKE 36-RELATED"/>
    <property type="match status" value="1"/>
</dbReference>
<dbReference type="PROSITE" id="PS00131">
    <property type="entry name" value="CARBOXYPEPT_SER_SER"/>
    <property type="match status" value="1"/>
</dbReference>
<dbReference type="Gene3D" id="3.40.50.11320">
    <property type="match status" value="1"/>
</dbReference>
<dbReference type="InterPro" id="IPR001563">
    <property type="entry name" value="Peptidase_S10"/>
</dbReference>
<dbReference type="GO" id="GO:0005773">
    <property type="term" value="C:vacuole"/>
    <property type="evidence" value="ECO:0007669"/>
    <property type="project" value="TreeGrafter"/>
</dbReference>
<dbReference type="Pfam" id="PF00450">
    <property type="entry name" value="Peptidase_S10"/>
    <property type="match status" value="2"/>
</dbReference>
<name>A0A2U1PMI8_ARTAN</name>
<gene>
    <name evidence="7" type="ORF">CTI12_AA134570</name>
</gene>
<evidence type="ECO:0000256" key="2">
    <source>
        <dbReference type="ARBA" id="ARBA00009431"/>
    </source>
</evidence>
<evidence type="ECO:0000256" key="4">
    <source>
        <dbReference type="ARBA" id="ARBA00022729"/>
    </source>
</evidence>
<dbReference type="OrthoDB" id="443318at2759"/>
<keyword evidence="6" id="KW-0645">Protease</keyword>
<keyword evidence="8" id="KW-1185">Reference proteome</keyword>
<keyword evidence="6 7" id="KW-0121">Carboxypeptidase</keyword>
<dbReference type="PANTHER" id="PTHR11802">
    <property type="entry name" value="SERINE PROTEASE FAMILY S10 SERINE CARBOXYPEPTIDASE"/>
    <property type="match status" value="1"/>
</dbReference>
<evidence type="ECO:0000256" key="6">
    <source>
        <dbReference type="RuleBase" id="RU361156"/>
    </source>
</evidence>
<sequence>MEKNTLRALLISLFLSCFIWQINAGNRQAQALDNLYRAKRSANSDIDISLFEPPLYVSKPSAILPQKDLKNSDKIGRLPGPGCSSLAYGAMQELGPFQVNSDGKTLYRNEFSWNHVANVLFVESPAGVGFSYSNSSSDYDNSGDRFTAADNYVFMLNWLERFPEYKDRDFYISGESYAGHYVPQLAHTILHNNNMANRALINLKGILVPLSSLVSCSIILFILWHPRSSSPASLISQSVNPCCEHYTYAYMNLKYVQEAIHPNVTNLNHAWDLCSDVVITASYDSPQTVIPLLREFMENNLRVWIFSGDTDAQVPVTSTRYSINSMNLTEKTPWHPWLLKPNHQGEALITSSLLFLISFMLEFVLLSSSLSTSEHATTRFSSGVDPSSQSSVTKICDLGFDITFSDASFY</sequence>
<keyword evidence="3" id="KW-0964">Secreted</keyword>
<evidence type="ECO:0000256" key="3">
    <source>
        <dbReference type="ARBA" id="ARBA00022525"/>
    </source>
</evidence>
<dbReference type="SUPFAM" id="SSF53474">
    <property type="entry name" value="alpha/beta-Hydrolases"/>
    <property type="match status" value="1"/>
</dbReference>
<dbReference type="Proteomes" id="UP000245207">
    <property type="component" value="Unassembled WGS sequence"/>
</dbReference>
<dbReference type="Gene3D" id="6.10.250.940">
    <property type="match status" value="1"/>
</dbReference>
<comment type="similarity">
    <text evidence="2 6">Belongs to the peptidase S10 family.</text>
</comment>
<dbReference type="EC" id="3.4.16.-" evidence="6"/>
<proteinExistence type="inferred from homology"/>
<evidence type="ECO:0000256" key="5">
    <source>
        <dbReference type="ARBA" id="ARBA00023180"/>
    </source>
</evidence>
<evidence type="ECO:0000313" key="8">
    <source>
        <dbReference type="Proteomes" id="UP000245207"/>
    </source>
</evidence>
<dbReference type="AlphaFoldDB" id="A0A2U1PMI8"/>
<evidence type="ECO:0000256" key="1">
    <source>
        <dbReference type="ARBA" id="ARBA00004613"/>
    </source>
</evidence>
<dbReference type="InterPro" id="IPR029058">
    <property type="entry name" value="AB_hydrolase_fold"/>
</dbReference>
<dbReference type="PRINTS" id="PR00724">
    <property type="entry name" value="CRBOXYPTASEC"/>
</dbReference>
<dbReference type="STRING" id="35608.A0A2U1PMI8"/>
<comment type="caution">
    <text evidence="7">The sequence shown here is derived from an EMBL/GenBank/DDBJ whole genome shotgun (WGS) entry which is preliminary data.</text>
</comment>
<accession>A0A2U1PMI8</accession>
<keyword evidence="6" id="KW-0378">Hydrolase</keyword>
<evidence type="ECO:0000313" key="7">
    <source>
        <dbReference type="EMBL" id="PWA86959.1"/>
    </source>
</evidence>
<dbReference type="EMBL" id="PKPP01000963">
    <property type="protein sequence ID" value="PWA86959.1"/>
    <property type="molecule type" value="Genomic_DNA"/>
</dbReference>
<dbReference type="GO" id="GO:0004185">
    <property type="term" value="F:serine-type carboxypeptidase activity"/>
    <property type="evidence" value="ECO:0007669"/>
    <property type="project" value="UniProtKB-UniRule"/>
</dbReference>
<feature type="chain" id="PRO_5015370924" description="Carboxypeptidase" evidence="6">
    <location>
        <begin position="25"/>
        <end position="410"/>
    </location>
</feature>
<comment type="subcellular location">
    <subcellularLocation>
        <location evidence="1">Secreted</location>
    </subcellularLocation>
</comment>
<keyword evidence="5" id="KW-0325">Glycoprotein</keyword>
<protein>
    <recommendedName>
        <fullName evidence="6">Carboxypeptidase</fullName>
        <ecNumber evidence="6">3.4.16.-</ecNumber>
    </recommendedName>
</protein>
<keyword evidence="4 6" id="KW-0732">Signal</keyword>
<dbReference type="GO" id="GO:0005576">
    <property type="term" value="C:extracellular region"/>
    <property type="evidence" value="ECO:0007669"/>
    <property type="project" value="UniProtKB-SubCell"/>
</dbReference>
<dbReference type="InterPro" id="IPR018202">
    <property type="entry name" value="Ser_caboxypep_ser_AS"/>
</dbReference>
<dbReference type="Gene3D" id="3.40.50.1820">
    <property type="entry name" value="alpha/beta hydrolase"/>
    <property type="match status" value="1"/>
</dbReference>
<feature type="signal peptide" evidence="6">
    <location>
        <begin position="1"/>
        <end position="24"/>
    </location>
</feature>